<feature type="domain" description="Flavodoxin-like fold" evidence="3">
    <location>
        <begin position="3"/>
        <end position="160"/>
    </location>
</feature>
<name>A0A2N2E3Y3_9BACT</name>
<dbReference type="PANTHER" id="PTHR10204">
    <property type="entry name" value="NAD P H OXIDOREDUCTASE-RELATED"/>
    <property type="match status" value="1"/>
</dbReference>
<keyword evidence="2" id="KW-0560">Oxidoreductase</keyword>
<accession>A0A2N2E3Y3</accession>
<comment type="caution">
    <text evidence="4">The sequence shown here is derived from an EMBL/GenBank/DDBJ whole genome shotgun (WGS) entry which is preliminary data.</text>
</comment>
<dbReference type="GO" id="GO:0005829">
    <property type="term" value="C:cytosol"/>
    <property type="evidence" value="ECO:0007669"/>
    <property type="project" value="TreeGrafter"/>
</dbReference>
<dbReference type="InterPro" id="IPR051545">
    <property type="entry name" value="NAD(P)H_dehydrogenase_qn"/>
</dbReference>
<evidence type="ECO:0000256" key="1">
    <source>
        <dbReference type="ARBA" id="ARBA00006252"/>
    </source>
</evidence>
<dbReference type="AlphaFoldDB" id="A0A2N2E3Y3"/>
<dbReference type="InterPro" id="IPR029039">
    <property type="entry name" value="Flavoprotein-like_sf"/>
</dbReference>
<dbReference type="Pfam" id="PF02525">
    <property type="entry name" value="Flavodoxin_2"/>
    <property type="match status" value="1"/>
</dbReference>
<dbReference type="GO" id="GO:0003955">
    <property type="term" value="F:NAD(P)H dehydrogenase (quinone) activity"/>
    <property type="evidence" value="ECO:0007669"/>
    <property type="project" value="TreeGrafter"/>
</dbReference>
<organism evidence="4 5">
    <name type="scientific">Candidatus Falkowbacteria bacterium HGW-Falkowbacteria-2</name>
    <dbReference type="NCBI Taxonomy" id="2013769"/>
    <lineage>
        <taxon>Bacteria</taxon>
        <taxon>Candidatus Falkowiibacteriota</taxon>
    </lineage>
</organism>
<comment type="similarity">
    <text evidence="1">Belongs to the NAD(P)H dehydrogenase (quinone) family.</text>
</comment>
<evidence type="ECO:0000313" key="5">
    <source>
        <dbReference type="Proteomes" id="UP000233325"/>
    </source>
</evidence>
<dbReference type="PANTHER" id="PTHR10204:SF34">
    <property type="entry name" value="NAD(P)H DEHYDROGENASE [QUINONE] 1 ISOFORM 1"/>
    <property type="match status" value="1"/>
</dbReference>
<dbReference type="EMBL" id="PHAH01000001">
    <property type="protein sequence ID" value="PKM89419.1"/>
    <property type="molecule type" value="Genomic_DNA"/>
</dbReference>
<protein>
    <submittedName>
        <fullName evidence="4">NADPH dehydrogenase</fullName>
    </submittedName>
</protein>
<dbReference type="SUPFAM" id="SSF52218">
    <property type="entry name" value="Flavoproteins"/>
    <property type="match status" value="1"/>
</dbReference>
<proteinExistence type="inferred from homology"/>
<evidence type="ECO:0000313" key="4">
    <source>
        <dbReference type="EMBL" id="PKM89419.1"/>
    </source>
</evidence>
<reference evidence="4 5" key="1">
    <citation type="journal article" date="2017" name="ISME J.">
        <title>Potential for microbial H2 and metal transformations associated with novel bacteria and archaea in deep terrestrial subsurface sediments.</title>
        <authorList>
            <person name="Hernsdorf A.W."/>
            <person name="Amano Y."/>
            <person name="Miyakawa K."/>
            <person name="Ise K."/>
            <person name="Suzuki Y."/>
            <person name="Anantharaman K."/>
            <person name="Probst A."/>
            <person name="Burstein D."/>
            <person name="Thomas B.C."/>
            <person name="Banfield J.F."/>
        </authorList>
    </citation>
    <scope>NUCLEOTIDE SEQUENCE [LARGE SCALE GENOMIC DNA]</scope>
    <source>
        <strain evidence="4">HGW-Falkowbacteria-2</strain>
    </source>
</reference>
<evidence type="ECO:0000256" key="2">
    <source>
        <dbReference type="ARBA" id="ARBA00023002"/>
    </source>
</evidence>
<evidence type="ECO:0000259" key="3">
    <source>
        <dbReference type="Pfam" id="PF02525"/>
    </source>
</evidence>
<gene>
    <name evidence="4" type="ORF">CVU83_00160</name>
</gene>
<dbReference type="InterPro" id="IPR003680">
    <property type="entry name" value="Flavodoxin_fold"/>
</dbReference>
<sequence>MSKYLIIYANPRHEGHSGYLLQQVESRLAARGADFEVIDLYRIGYDPILKPTELYSAPNRVIDPQNIEFQKKIKAATSLLFIYPTWWQAPPAILKGFIDRVFTSGFAFTYVNGLPIGLLKDKKAAAFTTSGSPAFFHFITGNPALKVLLKYTLAFCGMRTKGFSLGRALHLNENGHELELTADRIVEYIM</sequence>
<dbReference type="Gene3D" id="3.40.50.360">
    <property type="match status" value="1"/>
</dbReference>
<dbReference type="Proteomes" id="UP000233325">
    <property type="component" value="Unassembled WGS sequence"/>
</dbReference>